<feature type="domain" description="SH3" evidence="4">
    <location>
        <begin position="671"/>
        <end position="735"/>
    </location>
</feature>
<sequence length="861" mass="94645">MAPVASCGFAVHATKKGELPLKVEKRAKGKKVTIIGNVSGDATRLSRGLQTMLGVGGSVRQAERGSWSVEVQGDQVPRVTKALLDFQCLHGLSSSSLETARTLSESRRTDSVVDRTAATKFLAQTRSGASMSPEEERRRLLEQEAEFYGQFWESAISSGDFLDIFEVEVQELPPGQTTSPRRGKLEGPELNMALQTLGLLAECGKAVREFWQNSGMSLQQFRKMAMNPGARMVAEGPGRREVPTNLKSRQKLSDWRSGAARASYFSPAVSAIDSYERGKAAAPRSTVLTYPEEPSLKVEEDEEGWCRAMLSYSVPLPVPASGLSKEDTDQAAKKALRALESRLSEDFSGVERSIPGVTCFLDVSTFGLERGSARAGRGWEDLSISEGDFLQGQRREAGKALTPQDKDEMRLEKKLREILALKRRQVEGEKLEKLQAEKVQKRVELFQEVAELKLRRAEKELMLLFKKKQKGFQEAFWAAEAEEKDAKSANASAPFGVFNQERCDGPVTVSSDQVLAESAAPRWVGVPLHVPVKQGEVAAFTVEIMRGTAVRLGWAWPSAAMAPVGRDAEGFGFESSGQKVTKGHGEIYGEGFGAGDTIHCEAEREDGRLRIGFAHNSEPLGVAFDVRDQWPEQSLTAVVSGKNFKVQLISAEAMPLEEAPEPILQNYVSYDPPKLARVQRDFQAGGQENLLLWSGETVYVSANDGKGWLYGFFLDEEDPDDGGWFPVDAVSFLDEEEAAGEPSPQTEASAADPEPAEGWSAPAQVEEAWQDWTAAPPQEAPEAPPWGEAEAVEAVAEDCPVEGLEDWLLSISLHHYGPQAMEWCVEMGAVSIEEIKESWEDFAQDLRLKPLEKNRLRKACQ</sequence>
<proteinExistence type="predicted"/>
<dbReference type="InterPro" id="IPR036877">
    <property type="entry name" value="SUI1_dom_sf"/>
</dbReference>
<evidence type="ECO:0000256" key="3">
    <source>
        <dbReference type="SAM" id="MobiDB-lite"/>
    </source>
</evidence>
<evidence type="ECO:0000313" key="7">
    <source>
        <dbReference type="Proteomes" id="UP001642464"/>
    </source>
</evidence>
<accession>A0ABP0MZF1</accession>
<dbReference type="PANTHER" id="PTHR12381">
    <property type="entry name" value="HETEROGENEOUS NUCLEAR RIBONUCLEOPROTEIN U FAMILY MEMBER"/>
    <property type="match status" value="1"/>
</dbReference>
<comment type="caution">
    <text evidence="6">The sequence shown here is derived from an EMBL/GenBank/DDBJ whole genome shotgun (WGS) entry which is preliminary data.</text>
</comment>
<reference evidence="6 7" key="1">
    <citation type="submission" date="2024-02" db="EMBL/GenBank/DDBJ databases">
        <authorList>
            <person name="Chen Y."/>
            <person name="Shah S."/>
            <person name="Dougan E. K."/>
            <person name="Thang M."/>
            <person name="Chan C."/>
        </authorList>
    </citation>
    <scope>NUCLEOTIDE SEQUENCE [LARGE SCALE GENOMIC DNA]</scope>
</reference>
<dbReference type="InterPro" id="IPR013320">
    <property type="entry name" value="ConA-like_dom_sf"/>
</dbReference>
<dbReference type="InterPro" id="IPR001950">
    <property type="entry name" value="SUI1"/>
</dbReference>
<evidence type="ECO:0000256" key="2">
    <source>
        <dbReference type="PROSITE-ProRule" id="PRU00192"/>
    </source>
</evidence>
<keyword evidence="1 2" id="KW-0728">SH3 domain</keyword>
<dbReference type="Gene3D" id="3.30.780.10">
    <property type="entry name" value="SUI1-like domain"/>
    <property type="match status" value="1"/>
</dbReference>
<dbReference type="PROSITE" id="PS50002">
    <property type="entry name" value="SH3"/>
    <property type="match status" value="1"/>
</dbReference>
<dbReference type="InterPro" id="IPR001452">
    <property type="entry name" value="SH3_domain"/>
</dbReference>
<dbReference type="SUPFAM" id="SSF55159">
    <property type="entry name" value="eIF1-like"/>
    <property type="match status" value="1"/>
</dbReference>
<dbReference type="Gene3D" id="2.30.30.40">
    <property type="entry name" value="SH3 Domains"/>
    <property type="match status" value="1"/>
</dbReference>
<dbReference type="SUPFAM" id="SSF49899">
    <property type="entry name" value="Concanavalin A-like lectins/glucanases"/>
    <property type="match status" value="1"/>
</dbReference>
<keyword evidence="7" id="KW-1185">Reference proteome</keyword>
<dbReference type="Pfam" id="PF01253">
    <property type="entry name" value="SUI1"/>
    <property type="match status" value="1"/>
</dbReference>
<organism evidence="6 7">
    <name type="scientific">Durusdinium trenchii</name>
    <dbReference type="NCBI Taxonomy" id="1381693"/>
    <lineage>
        <taxon>Eukaryota</taxon>
        <taxon>Sar</taxon>
        <taxon>Alveolata</taxon>
        <taxon>Dinophyceae</taxon>
        <taxon>Suessiales</taxon>
        <taxon>Symbiodiniaceae</taxon>
        <taxon>Durusdinium</taxon>
    </lineage>
</organism>
<dbReference type="InterPro" id="IPR036028">
    <property type="entry name" value="SH3-like_dom_sf"/>
</dbReference>
<dbReference type="PANTHER" id="PTHR12381:SF56">
    <property type="entry name" value="B30.2_SPRY DOMAIN-CONTAINING PROTEIN-RELATED"/>
    <property type="match status" value="1"/>
</dbReference>
<gene>
    <name evidence="6" type="ORF">SCF082_LOCUS30537</name>
</gene>
<evidence type="ECO:0000259" key="5">
    <source>
        <dbReference type="PROSITE" id="PS50296"/>
    </source>
</evidence>
<evidence type="ECO:0000256" key="1">
    <source>
        <dbReference type="ARBA" id="ARBA00022443"/>
    </source>
</evidence>
<dbReference type="EMBL" id="CAXAMM010025269">
    <property type="protein sequence ID" value="CAK9056729.1"/>
    <property type="molecule type" value="Genomic_DNA"/>
</dbReference>
<evidence type="ECO:0000259" key="4">
    <source>
        <dbReference type="PROSITE" id="PS50002"/>
    </source>
</evidence>
<protein>
    <submittedName>
        <fullName evidence="6">Heterogeneous nuclear ribonucleoprotein U-like protein 2 (MLF1-associated nuclear protein)</fullName>
    </submittedName>
</protein>
<dbReference type="Proteomes" id="UP001642464">
    <property type="component" value="Unassembled WGS sequence"/>
</dbReference>
<evidence type="ECO:0000313" key="6">
    <source>
        <dbReference type="EMBL" id="CAK9056729.1"/>
    </source>
</evidence>
<feature type="region of interest" description="Disordered" evidence="3">
    <location>
        <begin position="736"/>
        <end position="762"/>
    </location>
</feature>
<name>A0ABP0MZF1_9DINO</name>
<feature type="domain" description="SUI1" evidence="5">
    <location>
        <begin position="19"/>
        <end position="87"/>
    </location>
</feature>
<dbReference type="SUPFAM" id="SSF50044">
    <property type="entry name" value="SH3-domain"/>
    <property type="match status" value="1"/>
</dbReference>
<dbReference type="Gene3D" id="2.60.120.920">
    <property type="match status" value="1"/>
</dbReference>
<dbReference type="PROSITE" id="PS50296">
    <property type="entry name" value="SUI1"/>
    <property type="match status" value="1"/>
</dbReference>
<dbReference type="InterPro" id="IPR043136">
    <property type="entry name" value="B30.2/SPRY_sf"/>
</dbReference>